<sequence>MDARTHHSTLLWSTTVGVSKMPLICSNMTQCSGRSRRMLRLSTMRLSAWMGSTLRLSLVGTRSSFLGLSLESTL</sequence>
<reference evidence="1" key="1">
    <citation type="submission" date="2020-07" db="EMBL/GenBank/DDBJ databases">
        <title>Ethylene signaling mediates host invasion by parasitic plants.</title>
        <authorList>
            <person name="Yoshida S."/>
        </authorList>
    </citation>
    <scope>NUCLEOTIDE SEQUENCE</scope>
    <source>
        <strain evidence="1">Okayama</strain>
    </source>
</reference>
<proteinExistence type="predicted"/>
<dbReference type="EMBL" id="BMAC01000107">
    <property type="protein sequence ID" value="GFP85511.1"/>
    <property type="molecule type" value="Genomic_DNA"/>
</dbReference>
<dbReference type="Proteomes" id="UP000653305">
    <property type="component" value="Unassembled WGS sequence"/>
</dbReference>
<keyword evidence="2" id="KW-1185">Reference proteome</keyword>
<dbReference type="AlphaFoldDB" id="A0A830BTU0"/>
<comment type="caution">
    <text evidence="1">The sequence shown here is derived from an EMBL/GenBank/DDBJ whole genome shotgun (WGS) entry which is preliminary data.</text>
</comment>
<protein>
    <submittedName>
        <fullName evidence="1">Glyceraldehyde-3-phosphate dehydrogenase b chloroplastic</fullName>
    </submittedName>
</protein>
<gene>
    <name evidence="1" type="ORF">PHJA_000694800</name>
</gene>
<evidence type="ECO:0000313" key="1">
    <source>
        <dbReference type="EMBL" id="GFP85511.1"/>
    </source>
</evidence>
<organism evidence="1 2">
    <name type="scientific">Phtheirospermum japonicum</name>
    <dbReference type="NCBI Taxonomy" id="374723"/>
    <lineage>
        <taxon>Eukaryota</taxon>
        <taxon>Viridiplantae</taxon>
        <taxon>Streptophyta</taxon>
        <taxon>Embryophyta</taxon>
        <taxon>Tracheophyta</taxon>
        <taxon>Spermatophyta</taxon>
        <taxon>Magnoliopsida</taxon>
        <taxon>eudicotyledons</taxon>
        <taxon>Gunneridae</taxon>
        <taxon>Pentapetalae</taxon>
        <taxon>asterids</taxon>
        <taxon>lamiids</taxon>
        <taxon>Lamiales</taxon>
        <taxon>Orobanchaceae</taxon>
        <taxon>Orobanchaceae incertae sedis</taxon>
        <taxon>Phtheirospermum</taxon>
    </lineage>
</organism>
<name>A0A830BTU0_9LAMI</name>
<evidence type="ECO:0000313" key="2">
    <source>
        <dbReference type="Proteomes" id="UP000653305"/>
    </source>
</evidence>
<accession>A0A830BTU0</accession>